<organism evidence="2 3">
    <name type="scientific">Drosophila hydei</name>
    <name type="common">Fruit fly</name>
    <dbReference type="NCBI Taxonomy" id="7224"/>
    <lineage>
        <taxon>Eukaryota</taxon>
        <taxon>Metazoa</taxon>
        <taxon>Ecdysozoa</taxon>
        <taxon>Arthropoda</taxon>
        <taxon>Hexapoda</taxon>
        <taxon>Insecta</taxon>
        <taxon>Pterygota</taxon>
        <taxon>Neoptera</taxon>
        <taxon>Endopterygota</taxon>
        <taxon>Diptera</taxon>
        <taxon>Brachycera</taxon>
        <taxon>Muscomorpha</taxon>
        <taxon>Ephydroidea</taxon>
        <taxon>Drosophilidae</taxon>
        <taxon>Drosophila</taxon>
    </lineage>
</organism>
<feature type="signal peptide" evidence="1">
    <location>
        <begin position="1"/>
        <end position="24"/>
    </location>
</feature>
<dbReference type="AlphaFoldDB" id="A0A6J1M7E2"/>
<keyword evidence="1" id="KW-0732">Signal</keyword>
<sequence>MNIGTLQIWLIVGTLLSLLYPTNGTPCLGTACPDFDIGKAVQRALSQTAKAFGDATGTVHDTVTHIRDSVYSGILSIPRLFGFVPNGIENKIFIKSSYMNTEFGNA</sequence>
<dbReference type="RefSeq" id="XP_023175104.1">
    <property type="nucleotide sequence ID" value="XM_023319336.2"/>
</dbReference>
<gene>
    <name evidence="3" type="primary">LOC111602333</name>
</gene>
<keyword evidence="2" id="KW-1185">Reference proteome</keyword>
<dbReference type="Proteomes" id="UP000504633">
    <property type="component" value="Unplaced"/>
</dbReference>
<protein>
    <submittedName>
        <fullName evidence="3">Uncharacterized protein LOC111602333 isoform X1</fullName>
    </submittedName>
</protein>
<proteinExistence type="predicted"/>
<dbReference type="KEGG" id="dhe:111602333"/>
<evidence type="ECO:0000256" key="1">
    <source>
        <dbReference type="SAM" id="SignalP"/>
    </source>
</evidence>
<accession>A0A6J1M7E2</accession>
<dbReference type="GeneID" id="111602333"/>
<feature type="chain" id="PRO_5026647368" evidence="1">
    <location>
        <begin position="25"/>
        <end position="106"/>
    </location>
</feature>
<evidence type="ECO:0000313" key="3">
    <source>
        <dbReference type="RefSeq" id="XP_023175104.1"/>
    </source>
</evidence>
<evidence type="ECO:0000313" key="2">
    <source>
        <dbReference type="Proteomes" id="UP000504633"/>
    </source>
</evidence>
<name>A0A6J1M7E2_DROHY</name>
<reference evidence="3" key="1">
    <citation type="submission" date="2025-08" db="UniProtKB">
        <authorList>
            <consortium name="RefSeq"/>
        </authorList>
    </citation>
    <scope>IDENTIFICATION</scope>
    <source>
        <strain evidence="3">15085-1641.00</strain>
        <tissue evidence="3">Whole body</tissue>
    </source>
</reference>